<dbReference type="PANTHER" id="PTHR11365">
    <property type="entry name" value="5-OXOPROLINASE RELATED"/>
    <property type="match status" value="1"/>
</dbReference>
<comment type="caution">
    <text evidence="2">The sequence shown here is derived from an EMBL/GenBank/DDBJ whole genome shotgun (WGS) entry which is preliminary data.</text>
</comment>
<protein>
    <submittedName>
        <fullName evidence="2">Hydantoinase B/oxoprolinase family protein</fullName>
    </submittedName>
</protein>
<dbReference type="GO" id="GO:0005829">
    <property type="term" value="C:cytosol"/>
    <property type="evidence" value="ECO:0007669"/>
    <property type="project" value="TreeGrafter"/>
</dbReference>
<organism evidence="2 3">
    <name type="scientific">Gluconacetobacter azotocaptans</name>
    <dbReference type="NCBI Taxonomy" id="142834"/>
    <lineage>
        <taxon>Bacteria</taxon>
        <taxon>Pseudomonadati</taxon>
        <taxon>Pseudomonadota</taxon>
        <taxon>Alphaproteobacteria</taxon>
        <taxon>Acetobacterales</taxon>
        <taxon>Acetobacteraceae</taxon>
        <taxon>Gluconacetobacter</taxon>
    </lineage>
</organism>
<dbReference type="AlphaFoldDB" id="A0A7W4JTU4"/>
<dbReference type="Pfam" id="PF02538">
    <property type="entry name" value="Hydantoinase_B"/>
    <property type="match status" value="1"/>
</dbReference>
<evidence type="ECO:0000313" key="3">
    <source>
        <dbReference type="Proteomes" id="UP000555756"/>
    </source>
</evidence>
<sequence length="517" mass="55034">MTQPSKTTPISPVTVEVIGSALASIAEEMGEALVRSSISTNIKERRDCSTAICDAAGLILSQAEHIPMHLGSFVAFIPAILDRYAVADIHPGDIFIGNDAYEGGGTHLPDFVLAEPVFCENILSAWVINTAHHADFADRGHAHIFQEGIRIPPVRLVRQGVTEDAVQSMILLNCQSPTERLSDLRAQRAACRLGVVRLKDLFRKYGAPTVAAAGQALLDHAERRLRAAIATVPDGRYDFDDVFESPETPQPLPIGVTVSVKADEMTLAFRAPAQVRSSVNMTYTALFATVCYAVKAALDPDAPPNSGLARPLHIEAPAGSLLNCVSPAAVNGRINTCQRVVDLIHGALARALPARLPAAGCGAAVSALFSSDNMADHWIYLDVLGGGGGARPAKSGMDGVQQHMTNTSNLPIEALEMEYPLEVVNYAFRDGSAGEGRHRGGMGLSRIYKVLKPCWLELDGSRLATRPWGLDGGGEGMNCVIRVDGQVLDPVPPILHLDAAQQIEIHTAGGGGYDAWG</sequence>
<dbReference type="InterPro" id="IPR003692">
    <property type="entry name" value="Hydantoinase_B"/>
</dbReference>
<keyword evidence="3" id="KW-1185">Reference proteome</keyword>
<proteinExistence type="predicted"/>
<dbReference type="Proteomes" id="UP000555756">
    <property type="component" value="Unassembled WGS sequence"/>
</dbReference>
<evidence type="ECO:0000313" key="2">
    <source>
        <dbReference type="EMBL" id="MBB2190803.1"/>
    </source>
</evidence>
<evidence type="ECO:0000259" key="1">
    <source>
        <dbReference type="Pfam" id="PF02538"/>
    </source>
</evidence>
<accession>A0A7W4JTU4</accession>
<dbReference type="GO" id="GO:0017168">
    <property type="term" value="F:5-oxoprolinase (ATP-hydrolyzing) activity"/>
    <property type="evidence" value="ECO:0007669"/>
    <property type="project" value="TreeGrafter"/>
</dbReference>
<gene>
    <name evidence="2" type="ORF">HLH34_12670</name>
</gene>
<reference evidence="2 3" key="1">
    <citation type="submission" date="2020-04" db="EMBL/GenBank/DDBJ databases">
        <title>Description of novel Gluconacetobacter.</title>
        <authorList>
            <person name="Sombolestani A."/>
        </authorList>
    </citation>
    <scope>NUCLEOTIDE SEQUENCE [LARGE SCALE GENOMIC DNA]</scope>
    <source>
        <strain evidence="2 3">LMG 21311</strain>
    </source>
</reference>
<dbReference type="GO" id="GO:0006749">
    <property type="term" value="P:glutathione metabolic process"/>
    <property type="evidence" value="ECO:0007669"/>
    <property type="project" value="TreeGrafter"/>
</dbReference>
<dbReference type="InterPro" id="IPR045079">
    <property type="entry name" value="Oxoprolinase-like"/>
</dbReference>
<dbReference type="EMBL" id="JABEQF010000009">
    <property type="protein sequence ID" value="MBB2190803.1"/>
    <property type="molecule type" value="Genomic_DNA"/>
</dbReference>
<dbReference type="PANTHER" id="PTHR11365:SF23">
    <property type="entry name" value="HYPOTHETICAL 5-OXOPROLINASE (EUROFUNG)-RELATED"/>
    <property type="match status" value="1"/>
</dbReference>
<feature type="domain" description="Hydantoinase B/oxoprolinase" evidence="1">
    <location>
        <begin position="12"/>
        <end position="513"/>
    </location>
</feature>
<name>A0A7W4JTU4_9PROT</name>